<dbReference type="PANTHER" id="PTHR42873:SF1">
    <property type="entry name" value="S-ADENOSYLMETHIONINE-DEPENDENT METHYLTRANSFERASE DOMAIN-CONTAINING PROTEIN"/>
    <property type="match status" value="1"/>
</dbReference>
<comment type="subcellular location">
    <subcellularLocation>
        <location evidence="1">Cytoplasm</location>
    </subcellularLocation>
</comment>
<dbReference type="CDD" id="cd02440">
    <property type="entry name" value="AdoMet_MTases"/>
    <property type="match status" value="1"/>
</dbReference>
<dbReference type="RefSeq" id="WP_377045145.1">
    <property type="nucleotide sequence ID" value="NZ_JBHLUN010000009.1"/>
</dbReference>
<evidence type="ECO:0000256" key="3">
    <source>
        <dbReference type="ARBA" id="ARBA00022603"/>
    </source>
</evidence>
<dbReference type="Gene3D" id="3.40.50.150">
    <property type="entry name" value="Vaccinia Virus protein VP39"/>
    <property type="match status" value="1"/>
</dbReference>
<evidence type="ECO:0000256" key="5">
    <source>
        <dbReference type="ARBA" id="ARBA00022691"/>
    </source>
</evidence>
<dbReference type="SUPFAM" id="SSF88697">
    <property type="entry name" value="PUA domain-like"/>
    <property type="match status" value="1"/>
</dbReference>
<keyword evidence="4 10" id="KW-0808">Transferase</keyword>
<dbReference type="GO" id="GO:0008168">
    <property type="term" value="F:methyltransferase activity"/>
    <property type="evidence" value="ECO:0007669"/>
    <property type="project" value="UniProtKB-KW"/>
</dbReference>
<feature type="domain" description="S-adenosylmethionine-dependent methyltransferase" evidence="8">
    <location>
        <begin position="171"/>
        <end position="355"/>
    </location>
</feature>
<evidence type="ECO:0000313" key="11">
    <source>
        <dbReference type="Proteomes" id="UP001589865"/>
    </source>
</evidence>
<organism evidence="10 11">
    <name type="scientific">Roseomonas elaeocarpi</name>
    <dbReference type="NCBI Taxonomy" id="907779"/>
    <lineage>
        <taxon>Bacteria</taxon>
        <taxon>Pseudomonadati</taxon>
        <taxon>Pseudomonadota</taxon>
        <taxon>Alphaproteobacteria</taxon>
        <taxon>Acetobacterales</taxon>
        <taxon>Roseomonadaceae</taxon>
        <taxon>Roseomonas</taxon>
    </lineage>
</organism>
<evidence type="ECO:0000256" key="2">
    <source>
        <dbReference type="ARBA" id="ARBA00022490"/>
    </source>
</evidence>
<dbReference type="Pfam" id="PF17785">
    <property type="entry name" value="PUA_3"/>
    <property type="match status" value="1"/>
</dbReference>
<sequence length="408" mass="44049">MTDPQADTAAASRPEGRCPTLRLQPGRDRRLRAGHPWAFSNEINMTAAARALPPGSVVRLEGDDGTRFGTFHFNPHSLIAARRLSPDPVAVIDRGFWRARLAAALRLREKLRDAPYYRLVHAEADGLPGLVIDRHGEVATLQANTAGMEAATSEILAALLDLIPLRAVVARNDSCVRALEGLPLESRLLHGQDASATIEEGGVRFTVDPDAGQKTGWFYDQRPNRARVAALAAGQTVLDAFTHTGGFGLQAARAGAERVTLLDRSEHALDTARRTAEANGLIDRVEFLRGDAMEVLARLRDQNRSFGVVVSDPPAFAKSRKDHDAAIRAYARLARLSAALVSPGGFLFIASCSHHVGTGEFTDAVIEGMRRARRDGRILGIHGAGPDHPVHPALPESAYLKGVLLQLD</sequence>
<reference evidence="10 11" key="1">
    <citation type="submission" date="2024-09" db="EMBL/GenBank/DDBJ databases">
        <authorList>
            <person name="Sun Q."/>
            <person name="Mori K."/>
        </authorList>
    </citation>
    <scope>NUCLEOTIDE SEQUENCE [LARGE SCALE GENOMIC DNA]</scope>
    <source>
        <strain evidence="10 11">TBRC 5777</strain>
    </source>
</reference>
<proteinExistence type="inferred from homology"/>
<evidence type="ECO:0000256" key="4">
    <source>
        <dbReference type="ARBA" id="ARBA00022679"/>
    </source>
</evidence>
<dbReference type="EC" id="2.1.1.-" evidence="10"/>
<evidence type="ECO:0000256" key="1">
    <source>
        <dbReference type="ARBA" id="ARBA00004496"/>
    </source>
</evidence>
<dbReference type="PANTHER" id="PTHR42873">
    <property type="entry name" value="RIBOSOMAL RNA LARGE SUBUNIT METHYLTRANSFERASE"/>
    <property type="match status" value="1"/>
</dbReference>
<evidence type="ECO:0000256" key="6">
    <source>
        <dbReference type="ARBA" id="ARBA00038091"/>
    </source>
</evidence>
<keyword evidence="2" id="KW-0963">Cytoplasm</keyword>
<dbReference type="SUPFAM" id="SSF53335">
    <property type="entry name" value="S-adenosyl-L-methionine-dependent methyltransferases"/>
    <property type="match status" value="1"/>
</dbReference>
<comment type="similarity">
    <text evidence="6">Belongs to the methyltransferase superfamily. RlmI family.</text>
</comment>
<keyword evidence="3 10" id="KW-0489">Methyltransferase</keyword>
<dbReference type="GO" id="GO:0032259">
    <property type="term" value="P:methylation"/>
    <property type="evidence" value="ECO:0007669"/>
    <property type="project" value="UniProtKB-KW"/>
</dbReference>
<protein>
    <submittedName>
        <fullName evidence="10">Class I SAM-dependent rRNA methyltransferase</fullName>
        <ecNumber evidence="10">2.1.1.-</ecNumber>
    </submittedName>
</protein>
<evidence type="ECO:0000256" key="7">
    <source>
        <dbReference type="SAM" id="MobiDB-lite"/>
    </source>
</evidence>
<keyword evidence="5" id="KW-0949">S-adenosyl-L-methionine</keyword>
<evidence type="ECO:0000313" key="10">
    <source>
        <dbReference type="EMBL" id="MFC0409399.1"/>
    </source>
</evidence>
<accession>A0ABV6JUH5</accession>
<evidence type="ECO:0000259" key="8">
    <source>
        <dbReference type="Pfam" id="PF10672"/>
    </source>
</evidence>
<dbReference type="InterPro" id="IPR041532">
    <property type="entry name" value="RlmI-like_PUA"/>
</dbReference>
<dbReference type="InterPro" id="IPR036974">
    <property type="entry name" value="PUA_sf"/>
</dbReference>
<dbReference type="CDD" id="cd11572">
    <property type="entry name" value="RlmI_M_like"/>
    <property type="match status" value="1"/>
</dbReference>
<name>A0ABV6JUH5_9PROT</name>
<dbReference type="Pfam" id="PF10672">
    <property type="entry name" value="Methyltrans_SAM"/>
    <property type="match status" value="1"/>
</dbReference>
<keyword evidence="11" id="KW-1185">Reference proteome</keyword>
<dbReference type="CDD" id="cd21153">
    <property type="entry name" value="PUA_RlmI"/>
    <property type="match status" value="1"/>
</dbReference>
<dbReference type="InterPro" id="IPR019614">
    <property type="entry name" value="SAM-dep_methyl-trfase"/>
</dbReference>
<dbReference type="InterPro" id="IPR029063">
    <property type="entry name" value="SAM-dependent_MTases_sf"/>
</dbReference>
<comment type="caution">
    <text evidence="10">The sequence shown here is derived from an EMBL/GenBank/DDBJ whole genome shotgun (WGS) entry which is preliminary data.</text>
</comment>
<dbReference type="EMBL" id="JBHLUN010000009">
    <property type="protein sequence ID" value="MFC0409399.1"/>
    <property type="molecule type" value="Genomic_DNA"/>
</dbReference>
<gene>
    <name evidence="10" type="ORF">ACFFGY_14175</name>
</gene>
<dbReference type="InterPro" id="IPR015947">
    <property type="entry name" value="PUA-like_sf"/>
</dbReference>
<dbReference type="Gene3D" id="3.30.750.80">
    <property type="entry name" value="RNA methyltransferase domain (HRMD) like"/>
    <property type="match status" value="1"/>
</dbReference>
<evidence type="ECO:0000259" key="9">
    <source>
        <dbReference type="Pfam" id="PF17785"/>
    </source>
</evidence>
<dbReference type="Gene3D" id="2.30.130.10">
    <property type="entry name" value="PUA domain"/>
    <property type="match status" value="1"/>
</dbReference>
<dbReference type="Proteomes" id="UP001589865">
    <property type="component" value="Unassembled WGS sequence"/>
</dbReference>
<feature type="region of interest" description="Disordered" evidence="7">
    <location>
        <begin position="1"/>
        <end position="23"/>
    </location>
</feature>
<feature type="domain" description="RlmI-like PUA" evidence="9">
    <location>
        <begin position="21"/>
        <end position="85"/>
    </location>
</feature>